<reference evidence="2 3" key="1">
    <citation type="journal article" date="2020" name="Microbiol. Resour. Announc.">
        <title>Draft Genome Sequence of a Cladosporium Species Isolated from the Mesophotic Ascidian Didemnum maculosum.</title>
        <authorList>
            <person name="Gioti A."/>
            <person name="Siaperas R."/>
            <person name="Nikolaivits E."/>
            <person name="Le Goff G."/>
            <person name="Ouazzani J."/>
            <person name="Kotoulas G."/>
            <person name="Topakas E."/>
        </authorList>
    </citation>
    <scope>NUCLEOTIDE SEQUENCE [LARGE SCALE GENOMIC DNA]</scope>
    <source>
        <strain evidence="2 3">TM138-S3</strain>
    </source>
</reference>
<feature type="transmembrane region" description="Helical" evidence="1">
    <location>
        <begin position="155"/>
        <end position="173"/>
    </location>
</feature>
<protein>
    <submittedName>
        <fullName evidence="2">Uncharacterized protein</fullName>
    </submittedName>
</protein>
<evidence type="ECO:0000313" key="2">
    <source>
        <dbReference type="EMBL" id="KAL1589831.1"/>
    </source>
</evidence>
<evidence type="ECO:0000313" key="3">
    <source>
        <dbReference type="Proteomes" id="UP000803884"/>
    </source>
</evidence>
<gene>
    <name evidence="2" type="ORF">WHR41_01514</name>
</gene>
<keyword evidence="1" id="KW-0812">Transmembrane</keyword>
<organism evidence="2 3">
    <name type="scientific">Cladosporium halotolerans</name>
    <dbReference type="NCBI Taxonomy" id="1052096"/>
    <lineage>
        <taxon>Eukaryota</taxon>
        <taxon>Fungi</taxon>
        <taxon>Dikarya</taxon>
        <taxon>Ascomycota</taxon>
        <taxon>Pezizomycotina</taxon>
        <taxon>Dothideomycetes</taxon>
        <taxon>Dothideomycetidae</taxon>
        <taxon>Cladosporiales</taxon>
        <taxon>Cladosporiaceae</taxon>
        <taxon>Cladosporium</taxon>
    </lineage>
</organism>
<name>A0AB34KZY7_9PEZI</name>
<feature type="transmembrane region" description="Helical" evidence="1">
    <location>
        <begin position="49"/>
        <end position="73"/>
    </location>
</feature>
<comment type="caution">
    <text evidence="2">The sequence shown here is derived from an EMBL/GenBank/DDBJ whole genome shotgun (WGS) entry which is preliminary data.</text>
</comment>
<dbReference type="GeneID" id="96002958"/>
<keyword evidence="3" id="KW-1185">Reference proteome</keyword>
<keyword evidence="1" id="KW-1133">Transmembrane helix</keyword>
<feature type="transmembrane region" description="Helical" evidence="1">
    <location>
        <begin position="179"/>
        <end position="204"/>
    </location>
</feature>
<keyword evidence="1" id="KW-0472">Membrane</keyword>
<feature type="transmembrane region" description="Helical" evidence="1">
    <location>
        <begin position="12"/>
        <end position="37"/>
    </location>
</feature>
<dbReference type="EMBL" id="JAAQHG020000004">
    <property type="protein sequence ID" value="KAL1589831.1"/>
    <property type="molecule type" value="Genomic_DNA"/>
</dbReference>
<accession>A0AB34KZY7</accession>
<feature type="transmembrane region" description="Helical" evidence="1">
    <location>
        <begin position="292"/>
        <end position="315"/>
    </location>
</feature>
<dbReference type="Proteomes" id="UP000803884">
    <property type="component" value="Unassembled WGS sequence"/>
</dbReference>
<feature type="transmembrane region" description="Helical" evidence="1">
    <location>
        <begin position="242"/>
        <end position="260"/>
    </location>
</feature>
<proteinExistence type="predicted"/>
<sequence>MSYSIPQNEAMPMEAVVVAIPVLVWSIVCLGLCILVVLMQHYHSERWSYVGLMAISVTLSSLANICQQFWYIFHWRHDRTSEYEQARNGLMTPNLVVGPLTLGPSLILFWIQTYLHNVTALLTCCWIIALVRGVYNCKPLELMRKHDALQLASKICSFLLPVICVSVPFAPIFDNKPTTSLMVVSFPMLIVWAVGSGCVISILIKYVRGLHSFSNIANAKSVDISLNTSDGKSAPKPSTDKWLLMRFFVLFVALSAYEILTFNEASTRASACANIASRGHPDYSIASTISSVLSFIPGTTAGIVMFLVFGTTAPFRKVYMESMRECCACGSTNKRSAGTSGGLEDGRGWSTLASPAGRVPTYHARVEAAGNFLGNARPADKGKGNGLVQEFELQRSPAKLEQPWRTLGITPVER</sequence>
<feature type="transmembrane region" description="Helical" evidence="1">
    <location>
        <begin position="118"/>
        <end position="135"/>
    </location>
</feature>
<dbReference type="AlphaFoldDB" id="A0AB34KZY7"/>
<dbReference type="RefSeq" id="XP_069232936.1">
    <property type="nucleotide sequence ID" value="XM_069370120.1"/>
</dbReference>
<evidence type="ECO:0000256" key="1">
    <source>
        <dbReference type="SAM" id="Phobius"/>
    </source>
</evidence>